<dbReference type="PANTHER" id="PTHR44858">
    <property type="entry name" value="TETRATRICOPEPTIDE REPEAT PROTEIN 6"/>
    <property type="match status" value="1"/>
</dbReference>
<evidence type="ECO:0000256" key="2">
    <source>
        <dbReference type="ARBA" id="ARBA00022803"/>
    </source>
</evidence>
<accession>A0A1W6ML44</accession>
<keyword evidence="4" id="KW-0732">Signal</keyword>
<feature type="chain" id="PRO_5012190638" evidence="4">
    <location>
        <begin position="21"/>
        <end position="330"/>
    </location>
</feature>
<reference evidence="5 6" key="1">
    <citation type="submission" date="2016-11" db="EMBL/GenBank/DDBJ databases">
        <title>Trade-off between light-utilization and light-protection in marine flavobacteria.</title>
        <authorList>
            <person name="Kumagai Y."/>
        </authorList>
    </citation>
    <scope>NUCLEOTIDE SEQUENCE [LARGE SCALE GENOMIC DNA]</scope>
    <source>
        <strain evidence="5 6">JCM 13191</strain>
    </source>
</reference>
<proteinExistence type="predicted"/>
<dbReference type="Pfam" id="PF13174">
    <property type="entry name" value="TPR_6"/>
    <property type="match status" value="1"/>
</dbReference>
<evidence type="ECO:0000313" key="6">
    <source>
        <dbReference type="Proteomes" id="UP000193431"/>
    </source>
</evidence>
<feature type="repeat" description="TPR" evidence="3">
    <location>
        <begin position="153"/>
        <end position="186"/>
    </location>
</feature>
<dbReference type="AlphaFoldDB" id="A0A1W6ML44"/>
<dbReference type="Gene3D" id="1.25.40.10">
    <property type="entry name" value="Tetratricopeptide repeat domain"/>
    <property type="match status" value="1"/>
</dbReference>
<keyword evidence="6" id="KW-1185">Reference proteome</keyword>
<feature type="repeat" description="TPR" evidence="3">
    <location>
        <begin position="221"/>
        <end position="254"/>
    </location>
</feature>
<dbReference type="EMBL" id="CP019344">
    <property type="protein sequence ID" value="ARN78320.1"/>
    <property type="molecule type" value="Genomic_DNA"/>
</dbReference>
<evidence type="ECO:0000313" key="5">
    <source>
        <dbReference type="EMBL" id="ARN78320.1"/>
    </source>
</evidence>
<feature type="signal peptide" evidence="4">
    <location>
        <begin position="1"/>
        <end position="20"/>
    </location>
</feature>
<dbReference type="STRING" id="331648.BST97_10150"/>
<dbReference type="InterPro" id="IPR019734">
    <property type="entry name" value="TPR_rpt"/>
</dbReference>
<keyword evidence="1" id="KW-0677">Repeat</keyword>
<dbReference type="Pfam" id="PF00515">
    <property type="entry name" value="TPR_1"/>
    <property type="match status" value="1"/>
</dbReference>
<dbReference type="PROSITE" id="PS50293">
    <property type="entry name" value="TPR_REGION"/>
    <property type="match status" value="1"/>
</dbReference>
<dbReference type="Pfam" id="PF07719">
    <property type="entry name" value="TPR_2"/>
    <property type="match status" value="1"/>
</dbReference>
<feature type="repeat" description="TPR" evidence="3">
    <location>
        <begin position="187"/>
        <end position="220"/>
    </location>
</feature>
<evidence type="ECO:0000256" key="1">
    <source>
        <dbReference type="ARBA" id="ARBA00022737"/>
    </source>
</evidence>
<dbReference type="SUPFAM" id="SSF48452">
    <property type="entry name" value="TPR-like"/>
    <property type="match status" value="1"/>
</dbReference>
<dbReference type="PANTHER" id="PTHR44858:SF1">
    <property type="entry name" value="UDP-N-ACETYLGLUCOSAMINE--PEPTIDE N-ACETYLGLUCOSAMINYLTRANSFERASE SPINDLY-RELATED"/>
    <property type="match status" value="1"/>
</dbReference>
<organism evidence="5 6">
    <name type="scientific">Nonlabens spongiae</name>
    <dbReference type="NCBI Taxonomy" id="331648"/>
    <lineage>
        <taxon>Bacteria</taxon>
        <taxon>Pseudomonadati</taxon>
        <taxon>Bacteroidota</taxon>
        <taxon>Flavobacteriia</taxon>
        <taxon>Flavobacteriales</taxon>
        <taxon>Flavobacteriaceae</taxon>
        <taxon>Nonlabens</taxon>
    </lineage>
</organism>
<gene>
    <name evidence="5" type="ORF">BST97_10150</name>
</gene>
<sequence length="330" mass="37876">MIMSKYLLIISIVLSSFSNAQIIENDSIPKRSKFDISCECISKIDRSEEREKQFESVGDCIREAITQKQMSEGLAEIMKKVSDTLKSYEKSEKDIDTLIVSDDSLSEKLIIDASKGYDELERQLINDCGAMNSLLNDTAEISSENSVSKDKKALKAYNKGLEYYQKGNFEKALEHYKKAVKEDKKFAFAWDMVGISHRQLGNYKESVKAYKKSLKIDPRGKMPLQNLPIAYRMLDEWEKAADYYRELIRFYPDDPEGYYGLGQCGKILKDYDMALDNMIQAYIKYQDTGSPYVKDAGTELNAIYSLLIDSGEEDLFMRYAEKYGMTVNKD</sequence>
<dbReference type="InterPro" id="IPR050498">
    <property type="entry name" value="Ycf3"/>
</dbReference>
<dbReference type="InterPro" id="IPR011990">
    <property type="entry name" value="TPR-like_helical_dom_sf"/>
</dbReference>
<keyword evidence="2 3" id="KW-0802">TPR repeat</keyword>
<protein>
    <submittedName>
        <fullName evidence="5">Uncharacterized protein</fullName>
    </submittedName>
</protein>
<evidence type="ECO:0000256" key="3">
    <source>
        <dbReference type="PROSITE-ProRule" id="PRU00339"/>
    </source>
</evidence>
<dbReference type="Proteomes" id="UP000193431">
    <property type="component" value="Chromosome"/>
</dbReference>
<evidence type="ECO:0000256" key="4">
    <source>
        <dbReference type="SAM" id="SignalP"/>
    </source>
</evidence>
<dbReference type="PROSITE" id="PS50005">
    <property type="entry name" value="TPR"/>
    <property type="match status" value="3"/>
</dbReference>
<dbReference type="InterPro" id="IPR013105">
    <property type="entry name" value="TPR_2"/>
</dbReference>
<dbReference type="OrthoDB" id="9811837at2"/>
<dbReference type="SMART" id="SM00028">
    <property type="entry name" value="TPR"/>
    <property type="match status" value="4"/>
</dbReference>
<name>A0A1W6ML44_9FLAO</name>